<dbReference type="EMBL" id="OX395128">
    <property type="protein sequence ID" value="CAI5771033.1"/>
    <property type="molecule type" value="Genomic_DNA"/>
</dbReference>
<dbReference type="InterPro" id="IPR001610">
    <property type="entry name" value="PAC"/>
</dbReference>
<keyword evidence="10 16" id="KW-1133">Transmembrane helix</keyword>
<keyword evidence="4" id="KW-0597">Phosphoprotein</keyword>
<dbReference type="InterPro" id="IPR000014">
    <property type="entry name" value="PAS"/>
</dbReference>
<dbReference type="Pfam" id="PF00027">
    <property type="entry name" value="cNMP_binding"/>
    <property type="match status" value="1"/>
</dbReference>
<dbReference type="Gene3D" id="2.60.120.10">
    <property type="entry name" value="Jelly Rolls"/>
    <property type="match status" value="1"/>
</dbReference>
<dbReference type="SUPFAM" id="SSF51206">
    <property type="entry name" value="cAMP-binding domain-like"/>
    <property type="match status" value="1"/>
</dbReference>
<dbReference type="SMART" id="SM00100">
    <property type="entry name" value="cNMP"/>
    <property type="match status" value="1"/>
</dbReference>
<dbReference type="FunFam" id="1.10.287.70:FF:000035">
    <property type="entry name" value="Potassium voltage-gated channel, subfamily H (Eag-related), member 1"/>
    <property type="match status" value="1"/>
</dbReference>
<organism evidence="19 20">
    <name type="scientific">Podarcis lilfordi</name>
    <name type="common">Lilford's wall lizard</name>
    <dbReference type="NCBI Taxonomy" id="74358"/>
    <lineage>
        <taxon>Eukaryota</taxon>
        <taxon>Metazoa</taxon>
        <taxon>Chordata</taxon>
        <taxon>Craniata</taxon>
        <taxon>Vertebrata</taxon>
        <taxon>Euteleostomi</taxon>
        <taxon>Lepidosauria</taxon>
        <taxon>Squamata</taxon>
        <taxon>Bifurcata</taxon>
        <taxon>Unidentata</taxon>
        <taxon>Episquamata</taxon>
        <taxon>Laterata</taxon>
        <taxon>Lacertibaenia</taxon>
        <taxon>Lacertidae</taxon>
        <taxon>Podarcis</taxon>
    </lineage>
</organism>
<evidence type="ECO:0000256" key="13">
    <source>
        <dbReference type="ARBA" id="ARBA00023180"/>
    </source>
</evidence>
<dbReference type="Gene3D" id="3.30.450.20">
    <property type="entry name" value="PAS domain"/>
    <property type="match status" value="1"/>
</dbReference>
<feature type="transmembrane region" description="Helical" evidence="16">
    <location>
        <begin position="153"/>
        <end position="172"/>
    </location>
</feature>
<dbReference type="Proteomes" id="UP001178461">
    <property type="component" value="Chromosome 3"/>
</dbReference>
<dbReference type="Pfam" id="PF13426">
    <property type="entry name" value="PAS_9"/>
    <property type="match status" value="1"/>
</dbReference>
<accession>A0AA35K650</accession>
<comment type="catalytic activity">
    <reaction evidence="15">
        <text>K(+)(in) = K(+)(out)</text>
        <dbReference type="Rhea" id="RHEA:29463"/>
        <dbReference type="ChEBI" id="CHEBI:29103"/>
    </reaction>
</comment>
<dbReference type="FunFam" id="1.10.1200.260:FF:000003">
    <property type="entry name" value="Potassium voltage-gated channel subfamily H member 1"/>
    <property type="match status" value="1"/>
</dbReference>
<gene>
    <name evidence="19" type="ORF">PODLI_1B029143</name>
</gene>
<dbReference type="GO" id="GO:0042391">
    <property type="term" value="P:regulation of membrane potential"/>
    <property type="evidence" value="ECO:0007669"/>
    <property type="project" value="TreeGrafter"/>
</dbReference>
<dbReference type="Gene3D" id="1.10.287.70">
    <property type="match status" value="1"/>
</dbReference>
<dbReference type="InterPro" id="IPR003938">
    <property type="entry name" value="K_chnl_volt-dep_EAG/ELK/ERG"/>
</dbReference>
<keyword evidence="20" id="KW-1185">Reference proteome</keyword>
<dbReference type="PANTHER" id="PTHR10217">
    <property type="entry name" value="VOLTAGE AND LIGAND GATED POTASSIUM CHANNEL"/>
    <property type="match status" value="1"/>
</dbReference>
<comment type="subcellular location">
    <subcellularLocation>
        <location evidence="1">Membrane</location>
        <topology evidence="1">Multi-pass membrane protein</topology>
    </subcellularLocation>
</comment>
<keyword evidence="8" id="KW-0851">Voltage-gated channel</keyword>
<feature type="transmembrane region" description="Helical" evidence="16">
    <location>
        <begin position="179"/>
        <end position="198"/>
    </location>
</feature>
<keyword evidence="6" id="KW-0631">Potassium channel</keyword>
<keyword evidence="5 16" id="KW-0812">Transmembrane</keyword>
<keyword evidence="14" id="KW-0407">Ion channel</keyword>
<feature type="transmembrane region" description="Helical" evidence="16">
    <location>
        <begin position="278"/>
        <end position="304"/>
    </location>
</feature>
<dbReference type="InterPro" id="IPR035965">
    <property type="entry name" value="PAS-like_dom_sf"/>
</dbReference>
<name>A0AA35K650_9SAUR</name>
<keyword evidence="12 16" id="KW-0472">Membrane</keyword>
<dbReference type="SMART" id="SM00086">
    <property type="entry name" value="PAC"/>
    <property type="match status" value="1"/>
</dbReference>
<dbReference type="SUPFAM" id="SSF55785">
    <property type="entry name" value="PYP-like sensor domain (PAS domain)"/>
    <property type="match status" value="1"/>
</dbReference>
<dbReference type="GO" id="GO:0005251">
    <property type="term" value="F:delayed rectifier potassium channel activity"/>
    <property type="evidence" value="ECO:0007669"/>
    <property type="project" value="TreeGrafter"/>
</dbReference>
<dbReference type="GO" id="GO:0005516">
    <property type="term" value="F:calmodulin binding"/>
    <property type="evidence" value="ECO:0007669"/>
    <property type="project" value="UniProtKB-KW"/>
</dbReference>
<reference evidence="19" key="1">
    <citation type="submission" date="2022-12" db="EMBL/GenBank/DDBJ databases">
        <authorList>
            <person name="Alioto T."/>
            <person name="Alioto T."/>
            <person name="Gomez Garrido J."/>
        </authorList>
    </citation>
    <scope>NUCLEOTIDE SEQUENCE</scope>
</reference>
<evidence type="ECO:0000256" key="1">
    <source>
        <dbReference type="ARBA" id="ARBA00004141"/>
    </source>
</evidence>
<evidence type="ECO:0000259" key="17">
    <source>
        <dbReference type="PROSITE" id="PS50042"/>
    </source>
</evidence>
<keyword evidence="9" id="KW-0630">Potassium</keyword>
<dbReference type="CDD" id="cd00038">
    <property type="entry name" value="CAP_ED"/>
    <property type="match status" value="1"/>
</dbReference>
<keyword evidence="2" id="KW-0813">Transport</keyword>
<dbReference type="PROSITE" id="PS50113">
    <property type="entry name" value="PAC"/>
    <property type="match status" value="1"/>
</dbReference>
<evidence type="ECO:0000256" key="8">
    <source>
        <dbReference type="ARBA" id="ARBA00022882"/>
    </source>
</evidence>
<evidence type="ECO:0000256" key="10">
    <source>
        <dbReference type="ARBA" id="ARBA00022989"/>
    </source>
</evidence>
<evidence type="ECO:0000256" key="4">
    <source>
        <dbReference type="ARBA" id="ARBA00022553"/>
    </source>
</evidence>
<proteinExistence type="predicted"/>
<protein>
    <submittedName>
        <fullName evidence="19">Potassium voltage-gated channel subfamily H member 1 isoform X2</fullName>
    </submittedName>
</protein>
<evidence type="ECO:0000256" key="15">
    <source>
        <dbReference type="ARBA" id="ARBA00034430"/>
    </source>
</evidence>
<dbReference type="InterPro" id="IPR050818">
    <property type="entry name" value="KCNH_animal-type"/>
</dbReference>
<evidence type="ECO:0000256" key="9">
    <source>
        <dbReference type="ARBA" id="ARBA00022958"/>
    </source>
</evidence>
<evidence type="ECO:0000313" key="20">
    <source>
        <dbReference type="Proteomes" id="UP001178461"/>
    </source>
</evidence>
<dbReference type="InterPro" id="IPR014710">
    <property type="entry name" value="RmlC-like_jellyroll"/>
</dbReference>
<dbReference type="PRINTS" id="PR01464">
    <property type="entry name" value="EAGCHANNEL"/>
</dbReference>
<dbReference type="InterPro" id="IPR003949">
    <property type="entry name" value="K_chnl_volt-dep_EAG"/>
</dbReference>
<evidence type="ECO:0000256" key="11">
    <source>
        <dbReference type="ARBA" id="ARBA00023065"/>
    </source>
</evidence>
<feature type="domain" description="PAC" evidence="18">
    <location>
        <begin position="24"/>
        <end position="76"/>
    </location>
</feature>
<dbReference type="GO" id="GO:0008076">
    <property type="term" value="C:voltage-gated potassium channel complex"/>
    <property type="evidence" value="ECO:0007669"/>
    <property type="project" value="TreeGrafter"/>
</dbReference>
<keyword evidence="11" id="KW-0406">Ion transport</keyword>
<dbReference type="CDD" id="cd00130">
    <property type="entry name" value="PAS"/>
    <property type="match status" value="1"/>
</dbReference>
<dbReference type="SUPFAM" id="SSF81324">
    <property type="entry name" value="Voltage-gated potassium channels"/>
    <property type="match status" value="1"/>
</dbReference>
<keyword evidence="3" id="KW-0633">Potassium transport</keyword>
<dbReference type="PANTHER" id="PTHR10217:SF530">
    <property type="entry name" value="POTASSIUM VOLTAGE-GATED CHANNEL SUBFAMILY H MEMBER 1"/>
    <property type="match status" value="1"/>
</dbReference>
<dbReference type="InterPro" id="IPR000700">
    <property type="entry name" value="PAS-assoc_C"/>
</dbReference>
<sequence length="698" mass="80109">MYGELTDKDTIDKVRQTFENYEMNSFEILMYKKNRTPVWFFVKIAPIRNEQDKVVLFLCTFSDITAFKQPIEDDSCKGWGKFARLTRALTSSRGVLQQLAPSVQKGENVHKHSRLAEVLQLGSEILPQYKQEAPKTPPHIILHYCVFKTTWDWVILILTFYTAILVPYNVSFKTKQNNVAWLVVDSIVDVIFLVDIVLNFHTTFVGPAGEVISDPKLIRMNYLKTWFVIDLLSCLPYDVINAFENVDEGISSLFSSLKVVRLLRLGRVARKLDHYIEYGAAVLVLLVCVFGLAAHWLACIWYSIGDYEVINEDKNTIRNESWLYQLGESIGSPYQFNRSGSGKWEGGPSKDSVYISSLYFTMTSLTSVGFGNIAPTTDGEKIFAVAMMMIGCGEPIWARPQRLMDPDRFRQALRDLAPPGDSLTELVEGWNIQLLAAIDEIAPRRPLRPRRNRAPWFTEELRKMKRDLRRLERVWQALLYATIFGNVTTIFQQMYANTNRYHEMLNSVRDFLKLYQVPKGLSERVMDYIVSTWSMSRGIDTEKVLQICPKDMRADICVHLNRKVFKEHPAFRLASDGCLRALAMEFQTVHCAPGDLIYHAGESVDNLCFVVSGSLEVIQDDEVVAILGKGDVFGDVFWKETTLAQSCANVRALTYCDLHVIKRDALQKVLEFYTAFSHSFSRNLILTYNLRKRFRNLH</sequence>
<dbReference type="InterPro" id="IPR005821">
    <property type="entry name" value="Ion_trans_dom"/>
</dbReference>
<keyword evidence="13" id="KW-0325">Glycoprotein</keyword>
<evidence type="ECO:0000256" key="3">
    <source>
        <dbReference type="ARBA" id="ARBA00022538"/>
    </source>
</evidence>
<evidence type="ECO:0000313" key="19">
    <source>
        <dbReference type="EMBL" id="CAI5771033.1"/>
    </source>
</evidence>
<evidence type="ECO:0000256" key="2">
    <source>
        <dbReference type="ARBA" id="ARBA00022448"/>
    </source>
</evidence>
<dbReference type="Gene3D" id="1.10.1200.260">
    <property type="match status" value="1"/>
</dbReference>
<dbReference type="AlphaFoldDB" id="A0AA35K650"/>
<dbReference type="Pfam" id="PF00520">
    <property type="entry name" value="Ion_trans"/>
    <property type="match status" value="1"/>
</dbReference>
<dbReference type="PRINTS" id="PR01463">
    <property type="entry name" value="EAGCHANLFMLY"/>
</dbReference>
<evidence type="ECO:0000256" key="14">
    <source>
        <dbReference type="ARBA" id="ARBA00023303"/>
    </source>
</evidence>
<dbReference type="InterPro" id="IPR000595">
    <property type="entry name" value="cNMP-bd_dom"/>
</dbReference>
<feature type="domain" description="Cyclic nucleotide-binding" evidence="17">
    <location>
        <begin position="570"/>
        <end position="670"/>
    </location>
</feature>
<evidence type="ECO:0000256" key="12">
    <source>
        <dbReference type="ARBA" id="ARBA00023136"/>
    </source>
</evidence>
<dbReference type="InterPro" id="IPR018490">
    <property type="entry name" value="cNMP-bd_dom_sf"/>
</dbReference>
<keyword evidence="7" id="KW-0112">Calmodulin-binding</keyword>
<evidence type="ECO:0000259" key="18">
    <source>
        <dbReference type="PROSITE" id="PS50113"/>
    </source>
</evidence>
<dbReference type="PROSITE" id="PS50042">
    <property type="entry name" value="CNMP_BINDING_3"/>
    <property type="match status" value="1"/>
</dbReference>
<evidence type="ECO:0000256" key="5">
    <source>
        <dbReference type="ARBA" id="ARBA00022692"/>
    </source>
</evidence>
<evidence type="ECO:0000256" key="16">
    <source>
        <dbReference type="SAM" id="Phobius"/>
    </source>
</evidence>
<feature type="transmembrane region" description="Helical" evidence="16">
    <location>
        <begin position="474"/>
        <end position="495"/>
    </location>
</feature>
<dbReference type="FunFam" id="2.60.120.10:FF:000009">
    <property type="entry name" value="Potassium voltage-gated channel subfamily H member 1"/>
    <property type="match status" value="1"/>
</dbReference>
<evidence type="ECO:0000256" key="6">
    <source>
        <dbReference type="ARBA" id="ARBA00022826"/>
    </source>
</evidence>
<evidence type="ECO:0000256" key="7">
    <source>
        <dbReference type="ARBA" id="ARBA00022860"/>
    </source>
</evidence>